<feature type="transmembrane region" description="Helical" evidence="1">
    <location>
        <begin position="188"/>
        <end position="211"/>
    </location>
</feature>
<keyword evidence="1" id="KW-0472">Membrane</keyword>
<feature type="transmembrane region" description="Helical" evidence="1">
    <location>
        <begin position="70"/>
        <end position="90"/>
    </location>
</feature>
<reference evidence="2 3" key="1">
    <citation type="journal article" date="2014" name="BMC Genomics">
        <title>Comparison of environmental and isolate Sulfobacillus genomes reveals diverse carbon, sulfur, nitrogen, and hydrogen metabolisms.</title>
        <authorList>
            <person name="Justice N.B."/>
            <person name="Norman A."/>
            <person name="Brown C.T."/>
            <person name="Singh A."/>
            <person name="Thomas B.C."/>
            <person name="Banfield J.F."/>
        </authorList>
    </citation>
    <scope>NUCLEOTIDE SEQUENCE [LARGE SCALE GENOMIC DNA]</scope>
    <source>
        <strain evidence="2">AMDSBA4</strain>
    </source>
</reference>
<evidence type="ECO:0000313" key="2">
    <source>
        <dbReference type="EMBL" id="PSR34597.1"/>
    </source>
</evidence>
<gene>
    <name evidence="2" type="ORF">C7B46_03935</name>
</gene>
<dbReference type="AlphaFoldDB" id="A0A2T2XJE3"/>
<feature type="transmembrane region" description="Helical" evidence="1">
    <location>
        <begin position="462"/>
        <end position="487"/>
    </location>
</feature>
<feature type="transmembrane region" description="Helical" evidence="1">
    <location>
        <begin position="130"/>
        <end position="147"/>
    </location>
</feature>
<protein>
    <submittedName>
        <fullName evidence="2">Uncharacterized protein</fullName>
    </submittedName>
</protein>
<evidence type="ECO:0000256" key="1">
    <source>
        <dbReference type="SAM" id="Phobius"/>
    </source>
</evidence>
<feature type="transmembrane region" description="Helical" evidence="1">
    <location>
        <begin position="159"/>
        <end position="176"/>
    </location>
</feature>
<sequence>MHDLLLISRIRLRQATSQILYALRVLGVDTSKTDWVTYTYGLYLVGVFAGWTTVSWAGVLHLVASNPWMRPTWIIIIPPLLTFVAVVSWARALGTVPFKLAHGDLELLAPSPISRRALAASPWIVQQVKAALIQGFLGSLIVAFFHGVHRHLWIEVELFALWGMGVSGWGFVWSSLRVMSARKPRHWLWLLPLFGAIAVGAWSHTALLWPAHWVVLPLTIQSQAALRPQEVLGLMVVFAWTAALAVSGKIHLISIQEASALYADMRALGTVYAPNPQLVRDMVQASRLRGRRARGNMPTWHPPFAECGRLYVVLLRSPGQAFALLEIALLIRSALLLIFSSHTGIVWLFWLVACYRFQRGSTTFLWQRNANNAFIRQFWPDTLLERMLRSSVLPLSIVTGLSVLLWWLLPLGVPLSVKPALTLLALVIAWHFAETFELMRKLPNGSGAVGTREARTIGMGMFLFAAIVLHKLVMAWALTAILVFIVFRQGVSEFHRGTSSVGIPQD</sequence>
<keyword evidence="1" id="KW-0812">Transmembrane</keyword>
<evidence type="ECO:0000313" key="3">
    <source>
        <dbReference type="Proteomes" id="UP000242972"/>
    </source>
</evidence>
<organism evidence="2 3">
    <name type="scientific">Sulfobacillus benefaciens</name>
    <dbReference type="NCBI Taxonomy" id="453960"/>
    <lineage>
        <taxon>Bacteria</taxon>
        <taxon>Bacillati</taxon>
        <taxon>Bacillota</taxon>
        <taxon>Clostridia</taxon>
        <taxon>Eubacteriales</taxon>
        <taxon>Clostridiales Family XVII. Incertae Sedis</taxon>
        <taxon>Sulfobacillus</taxon>
    </lineage>
</organism>
<proteinExistence type="predicted"/>
<keyword evidence="1" id="KW-1133">Transmembrane helix</keyword>
<feature type="transmembrane region" description="Helical" evidence="1">
    <location>
        <begin position="387"/>
        <end position="409"/>
    </location>
</feature>
<dbReference type="EMBL" id="PXYW01000007">
    <property type="protein sequence ID" value="PSR34597.1"/>
    <property type="molecule type" value="Genomic_DNA"/>
</dbReference>
<dbReference type="Proteomes" id="UP000242972">
    <property type="component" value="Unassembled WGS sequence"/>
</dbReference>
<feature type="transmembrane region" description="Helical" evidence="1">
    <location>
        <begin position="231"/>
        <end position="252"/>
    </location>
</feature>
<feature type="transmembrane region" description="Helical" evidence="1">
    <location>
        <begin position="415"/>
        <end position="433"/>
    </location>
</feature>
<name>A0A2T2XJE3_9FIRM</name>
<accession>A0A2T2XJE3</accession>
<comment type="caution">
    <text evidence="2">The sequence shown here is derived from an EMBL/GenBank/DDBJ whole genome shotgun (WGS) entry which is preliminary data.</text>
</comment>
<feature type="transmembrane region" description="Helical" evidence="1">
    <location>
        <begin position="40"/>
        <end position="64"/>
    </location>
</feature>